<name>A0A1I8B3W7_MELHA</name>
<protein>
    <submittedName>
        <fullName evidence="2">Uncharacterized protein</fullName>
    </submittedName>
</protein>
<evidence type="ECO:0000313" key="2">
    <source>
        <dbReference type="WBParaSite" id="MhA1_Contig133.frz3.gene11"/>
    </source>
</evidence>
<dbReference type="WBParaSite" id="MhA1_Contig133.frz3.gene11">
    <property type="protein sequence ID" value="MhA1_Contig133.frz3.gene11"/>
    <property type="gene ID" value="MhA1_Contig133.frz3.gene11"/>
</dbReference>
<dbReference type="Proteomes" id="UP000095281">
    <property type="component" value="Unplaced"/>
</dbReference>
<evidence type="ECO:0000313" key="1">
    <source>
        <dbReference type="Proteomes" id="UP000095281"/>
    </source>
</evidence>
<sequence>MAFHQPRQSMKTNEEGKEGKLKYRECTILEGDFTISMITKSNVTDGQFSKIIF</sequence>
<organism evidence="1 2">
    <name type="scientific">Meloidogyne hapla</name>
    <name type="common">Root-knot nematode worm</name>
    <dbReference type="NCBI Taxonomy" id="6305"/>
    <lineage>
        <taxon>Eukaryota</taxon>
        <taxon>Metazoa</taxon>
        <taxon>Ecdysozoa</taxon>
        <taxon>Nematoda</taxon>
        <taxon>Chromadorea</taxon>
        <taxon>Rhabditida</taxon>
        <taxon>Tylenchina</taxon>
        <taxon>Tylenchomorpha</taxon>
        <taxon>Tylenchoidea</taxon>
        <taxon>Meloidogynidae</taxon>
        <taxon>Meloidogyninae</taxon>
        <taxon>Meloidogyne</taxon>
    </lineage>
</organism>
<proteinExistence type="predicted"/>
<dbReference type="AlphaFoldDB" id="A0A1I8B3W7"/>
<keyword evidence="1" id="KW-1185">Reference proteome</keyword>
<reference evidence="2" key="1">
    <citation type="submission" date="2016-11" db="UniProtKB">
        <authorList>
            <consortium name="WormBaseParasite"/>
        </authorList>
    </citation>
    <scope>IDENTIFICATION</scope>
</reference>
<accession>A0A1I8B3W7</accession>